<dbReference type="GO" id="GO:0005524">
    <property type="term" value="F:ATP binding"/>
    <property type="evidence" value="ECO:0007669"/>
    <property type="project" value="InterPro"/>
</dbReference>
<dbReference type="GO" id="GO:0006298">
    <property type="term" value="P:mismatch repair"/>
    <property type="evidence" value="ECO:0007669"/>
    <property type="project" value="InterPro"/>
</dbReference>
<name>A0A0A1TRR9_9HYPO</name>
<dbReference type="SUPFAM" id="SSF118116">
    <property type="entry name" value="DNA mismatch repair protein MutL"/>
    <property type="match status" value="2"/>
</dbReference>
<dbReference type="AlphaFoldDB" id="A0A0A1TRR9"/>
<protein>
    <recommendedName>
        <fullName evidence="2">MutL C-terminal dimerisation domain-containing protein</fullName>
    </recommendedName>
</protein>
<keyword evidence="4" id="KW-1185">Reference proteome</keyword>
<dbReference type="InterPro" id="IPR042121">
    <property type="entry name" value="MutL_C_regsub"/>
</dbReference>
<dbReference type="InterPro" id="IPR038973">
    <property type="entry name" value="MutL/Mlh/Pms-like"/>
</dbReference>
<evidence type="ECO:0000313" key="4">
    <source>
        <dbReference type="Proteomes" id="UP000039046"/>
    </source>
</evidence>
<dbReference type="GO" id="GO:0016887">
    <property type="term" value="F:ATP hydrolysis activity"/>
    <property type="evidence" value="ECO:0007669"/>
    <property type="project" value="InterPro"/>
</dbReference>
<proteinExistence type="inferred from homology"/>
<dbReference type="OrthoDB" id="429932at2759"/>
<dbReference type="EMBL" id="CDHN01000006">
    <property type="protein sequence ID" value="CEJ94037.1"/>
    <property type="molecule type" value="Genomic_DNA"/>
</dbReference>
<evidence type="ECO:0000259" key="2">
    <source>
        <dbReference type="SMART" id="SM00853"/>
    </source>
</evidence>
<dbReference type="InterPro" id="IPR036890">
    <property type="entry name" value="HATPase_C_sf"/>
</dbReference>
<organism evidence="3 4">
    <name type="scientific">[Torrubiella] hemipterigena</name>
    <dbReference type="NCBI Taxonomy" id="1531966"/>
    <lineage>
        <taxon>Eukaryota</taxon>
        <taxon>Fungi</taxon>
        <taxon>Dikarya</taxon>
        <taxon>Ascomycota</taxon>
        <taxon>Pezizomycotina</taxon>
        <taxon>Sordariomycetes</taxon>
        <taxon>Hypocreomycetidae</taxon>
        <taxon>Hypocreales</taxon>
        <taxon>Clavicipitaceae</taxon>
        <taxon>Clavicipitaceae incertae sedis</taxon>
        <taxon>'Torrubiella' clade</taxon>
    </lineage>
</organism>
<feature type="domain" description="MutL C-terminal dimerisation" evidence="2">
    <location>
        <begin position="543"/>
        <end position="745"/>
    </location>
</feature>
<sequence length="808" mass="89249">MSIRRLPDEAVDKIQSSATISCLNDAIIGLVWNALDARASRIVIQLDYVRGNATVEDDGHGIERGEFEETGKLLKPHHTSRYPPDPQIYGKMGMFLYSVAALSLLEITSKPKNATSHCSLIVRNGELLARHVPAHPGQTSSAHDHGTRVAVSDLFGSMPVRAKHRAVMLSAKADVEKEIRRLAYRLIATLLALPMSVDVTLRDLRHEKDFRLRSTTNISLERRLASLLPQIGLPSYINSTTMVPTRAQSDGIAISGCISLEPSASRLFQIITVGILPVINEYGYNVLFEEINKAFASSDFGMNKNDAGTDGLEKVTNRKSLDKWPVFFLQVTFTNPRLGNSCDSLIEGDWRLGSLLQLLRAMCYGFLKKHHFRPKAPRKPIKRLLEQENPRRSVRLAEAKQLESTKEPSLSRWSHWIVGNATSTVPVGKNEKHYDSNKSSEKLVDTDGRLLRLPFDVSLAGSSEAALSSSEMPTSQPGSWIQRALDTWKNPIFDLTGLQIPATETARGLVRSDGKDACGFDHDIGALGLNGQLSKSALATATVIAQVDEKFILVKLPLEVDGFGAIRSGASTLVLVDQHAADERFRLEDLMASYFSSSDGEPITAILEKLETPITIEISASEARLLARRQHYLASWGISFEIDNVDTEDIMDTSTNTESPKSTIIRVTAISPAILARCRSEANLLVGILRSEAWKEGSTAPPSSSQCMGEPMNGHLPNFQACPRGILELLQSRSCRSAIMFNDVLTHDECCDLIQRLAKCAFPFQCAHGRPSMAPLLDLGRRQTLGRRTLLSENESSHIEAWKRWLTK</sequence>
<dbReference type="InterPro" id="IPR042120">
    <property type="entry name" value="MutL_C_dimsub"/>
</dbReference>
<dbReference type="PANTHER" id="PTHR10073:SF47">
    <property type="entry name" value="DNA MISMATCH REPAIR PROTEIN MLH3"/>
    <property type="match status" value="1"/>
</dbReference>
<accession>A0A0A1TRR9</accession>
<dbReference type="Gene3D" id="3.30.565.10">
    <property type="entry name" value="Histidine kinase-like ATPase, C-terminal domain"/>
    <property type="match status" value="1"/>
</dbReference>
<evidence type="ECO:0000313" key="3">
    <source>
        <dbReference type="EMBL" id="CEJ94037.1"/>
    </source>
</evidence>
<dbReference type="SMART" id="SM00853">
    <property type="entry name" value="MutL_C"/>
    <property type="match status" value="1"/>
</dbReference>
<dbReference type="Gene3D" id="3.30.1370.100">
    <property type="entry name" value="MutL, C-terminal domain, regulatory subdomain"/>
    <property type="match status" value="1"/>
</dbReference>
<comment type="similarity">
    <text evidence="1">Belongs to the DNA mismatch repair MutL/HexB family.</text>
</comment>
<evidence type="ECO:0000256" key="1">
    <source>
        <dbReference type="ARBA" id="ARBA00006082"/>
    </source>
</evidence>
<dbReference type="InterPro" id="IPR037198">
    <property type="entry name" value="MutL_C_sf"/>
</dbReference>
<gene>
    <name evidence="3" type="ORF">VHEMI09593</name>
</gene>
<dbReference type="SUPFAM" id="SSF55874">
    <property type="entry name" value="ATPase domain of HSP90 chaperone/DNA topoisomerase II/histidine kinase"/>
    <property type="match status" value="1"/>
</dbReference>
<dbReference type="GO" id="GO:0140664">
    <property type="term" value="F:ATP-dependent DNA damage sensor activity"/>
    <property type="evidence" value="ECO:0007669"/>
    <property type="project" value="InterPro"/>
</dbReference>
<dbReference type="Proteomes" id="UP000039046">
    <property type="component" value="Unassembled WGS sequence"/>
</dbReference>
<dbReference type="Pfam" id="PF08676">
    <property type="entry name" value="MutL_C"/>
    <property type="match status" value="1"/>
</dbReference>
<dbReference type="Pfam" id="PF13589">
    <property type="entry name" value="HATPase_c_3"/>
    <property type="match status" value="1"/>
</dbReference>
<dbReference type="InterPro" id="IPR014790">
    <property type="entry name" value="MutL_C"/>
</dbReference>
<dbReference type="HOGENOM" id="CLU_005415_0_0_1"/>
<dbReference type="STRING" id="1531966.A0A0A1TRR9"/>
<dbReference type="Gene3D" id="3.30.1540.20">
    <property type="entry name" value="MutL, C-terminal domain, dimerisation subdomain"/>
    <property type="match status" value="1"/>
</dbReference>
<dbReference type="GO" id="GO:0032300">
    <property type="term" value="C:mismatch repair complex"/>
    <property type="evidence" value="ECO:0007669"/>
    <property type="project" value="InterPro"/>
</dbReference>
<dbReference type="PANTHER" id="PTHR10073">
    <property type="entry name" value="DNA MISMATCH REPAIR PROTEIN MLH, PMS, MUTL"/>
    <property type="match status" value="1"/>
</dbReference>
<reference evidence="3 4" key="1">
    <citation type="journal article" date="2015" name="Genome Announc.">
        <title>Draft Genome Sequence and Gene Annotation of the Entomopathogenic Fungus Verticillium hemipterigenum.</title>
        <authorList>
            <person name="Horn F."/>
            <person name="Habel A."/>
            <person name="Scharf D.H."/>
            <person name="Dworschak J."/>
            <person name="Brakhage A.A."/>
            <person name="Guthke R."/>
            <person name="Hertweck C."/>
            <person name="Linde J."/>
        </authorList>
    </citation>
    <scope>NUCLEOTIDE SEQUENCE [LARGE SCALE GENOMIC DNA]</scope>
</reference>